<dbReference type="Proteomes" id="UP000494261">
    <property type="component" value="Unassembled WGS sequence"/>
</dbReference>
<dbReference type="EMBL" id="CABVQC010000082">
    <property type="protein sequence ID" value="VWC46909.1"/>
    <property type="molecule type" value="Genomic_DNA"/>
</dbReference>
<organism evidence="1 2">
    <name type="scientific">Burkholderia aenigmatica</name>
    <dbReference type="NCBI Taxonomy" id="2015348"/>
    <lineage>
        <taxon>Bacteria</taxon>
        <taxon>Pseudomonadati</taxon>
        <taxon>Pseudomonadota</taxon>
        <taxon>Betaproteobacteria</taxon>
        <taxon>Burkholderiales</taxon>
        <taxon>Burkholderiaceae</taxon>
        <taxon>Burkholderia</taxon>
        <taxon>Burkholderia cepacia complex</taxon>
    </lineage>
</organism>
<evidence type="ECO:0000313" key="1">
    <source>
        <dbReference type="EMBL" id="VWC46909.1"/>
    </source>
</evidence>
<evidence type="ECO:0000313" key="2">
    <source>
        <dbReference type="Proteomes" id="UP000494261"/>
    </source>
</evidence>
<dbReference type="AlphaFoldDB" id="A0A6P2S9V1"/>
<sequence>MPDKRDLLSYDLAKKVPDMRWGFRIETHYGEIEIDGDDAKPFADLVERVLKKKLAALQGGAEHGRR</sequence>
<reference evidence="1 2" key="1">
    <citation type="submission" date="2019-09" db="EMBL/GenBank/DDBJ databases">
        <authorList>
            <person name="Depoorter E."/>
        </authorList>
    </citation>
    <scope>NUCLEOTIDE SEQUENCE [LARGE SCALE GENOMIC DNA]</scope>
    <source>
        <strain evidence="1">LMG 13014</strain>
    </source>
</reference>
<protein>
    <submittedName>
        <fullName evidence="1">Uncharacterized protein</fullName>
    </submittedName>
</protein>
<proteinExistence type="predicted"/>
<accession>A0A6P2S9V1</accession>
<gene>
    <name evidence="1" type="ORF">BLA13014_07355</name>
</gene>
<dbReference type="RefSeq" id="WP_175026097.1">
    <property type="nucleotide sequence ID" value="NZ_CABVQC010000082.1"/>
</dbReference>
<name>A0A6P2S9V1_9BURK</name>